<name>A0A922SP18_SPOEX</name>
<dbReference type="AlphaFoldDB" id="A0A922SP18"/>
<dbReference type="Proteomes" id="UP000814243">
    <property type="component" value="Unassembled WGS sequence"/>
</dbReference>
<accession>A0A922SP18</accession>
<evidence type="ECO:0000313" key="1">
    <source>
        <dbReference type="EMBL" id="KAH9644374.1"/>
    </source>
</evidence>
<dbReference type="EMBL" id="JACEFF010000086">
    <property type="protein sequence ID" value="KAH9644374.1"/>
    <property type="molecule type" value="Genomic_DNA"/>
</dbReference>
<evidence type="ECO:0000313" key="2">
    <source>
        <dbReference type="Proteomes" id="UP000814243"/>
    </source>
</evidence>
<proteinExistence type="predicted"/>
<sequence>MNNSQDVCAIILNSNRTEAEKKMCRNVQRLHRVEFGKMNVCRVLYIDASLSLKLIELTTNYTIALLQIISL</sequence>
<protein>
    <submittedName>
        <fullName evidence="1">Uncharacterized protein</fullName>
    </submittedName>
</protein>
<gene>
    <name evidence="1" type="ORF">HF086_006402</name>
</gene>
<organism evidence="1 2">
    <name type="scientific">Spodoptera exigua</name>
    <name type="common">Beet armyworm</name>
    <name type="synonym">Noctua fulgens</name>
    <dbReference type="NCBI Taxonomy" id="7107"/>
    <lineage>
        <taxon>Eukaryota</taxon>
        <taxon>Metazoa</taxon>
        <taxon>Ecdysozoa</taxon>
        <taxon>Arthropoda</taxon>
        <taxon>Hexapoda</taxon>
        <taxon>Insecta</taxon>
        <taxon>Pterygota</taxon>
        <taxon>Neoptera</taxon>
        <taxon>Endopterygota</taxon>
        <taxon>Lepidoptera</taxon>
        <taxon>Glossata</taxon>
        <taxon>Ditrysia</taxon>
        <taxon>Noctuoidea</taxon>
        <taxon>Noctuidae</taxon>
        <taxon>Amphipyrinae</taxon>
        <taxon>Spodoptera</taxon>
    </lineage>
</organism>
<comment type="caution">
    <text evidence="1">The sequence shown here is derived from an EMBL/GenBank/DDBJ whole genome shotgun (WGS) entry which is preliminary data.</text>
</comment>
<reference evidence="1" key="1">
    <citation type="journal article" date="2021" name="G3 (Bethesda)">
        <title>Genome and transcriptome analysis of the beet armyworm Spodoptera exigua reveals targets for pest control. .</title>
        <authorList>
            <person name="Simon S."/>
            <person name="Breeschoten T."/>
            <person name="Jansen H.J."/>
            <person name="Dirks R.P."/>
            <person name="Schranz M.E."/>
            <person name="Ros V.I.D."/>
        </authorList>
    </citation>
    <scope>NUCLEOTIDE SEQUENCE</scope>
    <source>
        <strain evidence="1">TB_SE_WUR_2020</strain>
    </source>
</reference>